<proteinExistence type="predicted"/>
<keyword evidence="2" id="KW-1185">Reference proteome</keyword>
<organism evidence="1 2">
    <name type="scientific">Argiope bruennichi</name>
    <name type="common">Wasp spider</name>
    <name type="synonym">Aranea bruennichi</name>
    <dbReference type="NCBI Taxonomy" id="94029"/>
    <lineage>
        <taxon>Eukaryota</taxon>
        <taxon>Metazoa</taxon>
        <taxon>Ecdysozoa</taxon>
        <taxon>Arthropoda</taxon>
        <taxon>Chelicerata</taxon>
        <taxon>Arachnida</taxon>
        <taxon>Araneae</taxon>
        <taxon>Araneomorphae</taxon>
        <taxon>Entelegynae</taxon>
        <taxon>Araneoidea</taxon>
        <taxon>Araneidae</taxon>
        <taxon>Argiope</taxon>
    </lineage>
</organism>
<protein>
    <submittedName>
        <fullName evidence="1">Uncharacterized protein</fullName>
    </submittedName>
</protein>
<dbReference type="Proteomes" id="UP000807504">
    <property type="component" value="Unassembled WGS sequence"/>
</dbReference>
<evidence type="ECO:0000313" key="1">
    <source>
        <dbReference type="EMBL" id="KAF8793416.1"/>
    </source>
</evidence>
<sequence>MPIEKGKVKKPHRLRRLGNTSSVGDTRLEGRGIPNRSWSLVELSLENPFELGFSTALAAQRFFLDCVSTSRSFEVGANYHATFLKLNKWHRCKSFADAVPVCTSVTVNFWGGFSIEAKDLPPEAVYIPYTVTRTTELLDGDHKCQKDAHFCTSHLPLRLIPRSSDHSSLTRI</sequence>
<reference evidence="1" key="1">
    <citation type="journal article" date="2020" name="bioRxiv">
        <title>Chromosome-level reference genome of the European wasp spider Argiope bruennichi: a resource for studies on range expansion and evolutionary adaptation.</title>
        <authorList>
            <person name="Sheffer M.M."/>
            <person name="Hoppe A."/>
            <person name="Krehenwinkel H."/>
            <person name="Uhl G."/>
            <person name="Kuss A.W."/>
            <person name="Jensen L."/>
            <person name="Jensen C."/>
            <person name="Gillespie R.G."/>
            <person name="Hoff K.J."/>
            <person name="Prost S."/>
        </authorList>
    </citation>
    <scope>NUCLEOTIDE SEQUENCE</scope>
</reference>
<accession>A0A8T0FRG3</accession>
<evidence type="ECO:0000313" key="2">
    <source>
        <dbReference type="Proteomes" id="UP000807504"/>
    </source>
</evidence>
<comment type="caution">
    <text evidence="1">The sequence shown here is derived from an EMBL/GenBank/DDBJ whole genome shotgun (WGS) entry which is preliminary data.</text>
</comment>
<gene>
    <name evidence="1" type="ORF">HNY73_004898</name>
</gene>
<reference evidence="1" key="2">
    <citation type="submission" date="2020-06" db="EMBL/GenBank/DDBJ databases">
        <authorList>
            <person name="Sheffer M."/>
        </authorList>
    </citation>
    <scope>NUCLEOTIDE SEQUENCE</scope>
</reference>
<dbReference type="EMBL" id="JABXBU010000003">
    <property type="protein sequence ID" value="KAF8793416.1"/>
    <property type="molecule type" value="Genomic_DNA"/>
</dbReference>
<dbReference type="AlphaFoldDB" id="A0A8T0FRG3"/>
<name>A0A8T0FRG3_ARGBR</name>